<dbReference type="InterPro" id="IPR006734">
    <property type="entry name" value="PLATZ"/>
</dbReference>
<accession>A0AAV2DLV1</accession>
<evidence type="ECO:0000313" key="1">
    <source>
        <dbReference type="EMBL" id="CAL1374853.1"/>
    </source>
</evidence>
<proteinExistence type="predicted"/>
<dbReference type="EMBL" id="OZ034816">
    <property type="protein sequence ID" value="CAL1374853.1"/>
    <property type="molecule type" value="Genomic_DNA"/>
</dbReference>
<gene>
    <name evidence="1" type="ORF">LTRI10_LOCUS16691</name>
</gene>
<organism evidence="1 2">
    <name type="scientific">Linum trigynum</name>
    <dbReference type="NCBI Taxonomy" id="586398"/>
    <lineage>
        <taxon>Eukaryota</taxon>
        <taxon>Viridiplantae</taxon>
        <taxon>Streptophyta</taxon>
        <taxon>Embryophyta</taxon>
        <taxon>Tracheophyta</taxon>
        <taxon>Spermatophyta</taxon>
        <taxon>Magnoliopsida</taxon>
        <taxon>eudicotyledons</taxon>
        <taxon>Gunneridae</taxon>
        <taxon>Pentapetalae</taxon>
        <taxon>rosids</taxon>
        <taxon>fabids</taxon>
        <taxon>Malpighiales</taxon>
        <taxon>Linaceae</taxon>
        <taxon>Linum</taxon>
    </lineage>
</organism>
<dbReference type="Proteomes" id="UP001497516">
    <property type="component" value="Chromosome 3"/>
</dbReference>
<reference evidence="1 2" key="1">
    <citation type="submission" date="2024-04" db="EMBL/GenBank/DDBJ databases">
        <authorList>
            <person name="Fracassetti M."/>
        </authorList>
    </citation>
    <scope>NUCLEOTIDE SEQUENCE [LARGE SCALE GENOMIC DNA]</scope>
</reference>
<dbReference type="Pfam" id="PF04640">
    <property type="entry name" value="PLATZ"/>
    <property type="match status" value="1"/>
</dbReference>
<name>A0AAV2DLV1_9ROSI</name>
<sequence>MRDKKELVELLLKAKFYGECESHNHRKCNFFCVTCKGAMLCDLCNDSNGKHKSHLVFQVYKASEYETLKIKVIGKYLDISHIQLYKINYLDVVYIKARPMRGQTLSNRDMPICEECGRELVIQQEGGSSFKFCSIECKYMSNACSLLDCIEEEEEVDNVRKVEMVDNIDKGSRKRVYVDKEIISKRKHRRKGVPRRSPLF</sequence>
<dbReference type="PANTHER" id="PTHR31065:SF39">
    <property type="entry name" value="PLATZ TRANSCRIPTION FACTOR FAMILY PROTEIN"/>
    <property type="match status" value="1"/>
</dbReference>
<evidence type="ECO:0000313" key="2">
    <source>
        <dbReference type="Proteomes" id="UP001497516"/>
    </source>
</evidence>
<protein>
    <submittedName>
        <fullName evidence="1">Uncharacterized protein</fullName>
    </submittedName>
</protein>
<dbReference type="AlphaFoldDB" id="A0AAV2DLV1"/>
<dbReference type="Gene3D" id="3.30.160.60">
    <property type="entry name" value="Classic Zinc Finger"/>
    <property type="match status" value="1"/>
</dbReference>
<dbReference type="SUPFAM" id="SSF57845">
    <property type="entry name" value="B-box zinc-binding domain"/>
    <property type="match status" value="1"/>
</dbReference>
<dbReference type="PANTHER" id="PTHR31065">
    <property type="entry name" value="PLATZ TRANSCRIPTION FACTOR FAMILY PROTEIN"/>
    <property type="match status" value="1"/>
</dbReference>
<keyword evidence="2" id="KW-1185">Reference proteome</keyword>